<dbReference type="Gene3D" id="3.60.21.10">
    <property type="match status" value="1"/>
</dbReference>
<protein>
    <submittedName>
        <fullName evidence="3">Metallophosphoesterase</fullName>
    </submittedName>
</protein>
<dbReference type="InterPro" id="IPR029052">
    <property type="entry name" value="Metallo-depent_PP-like"/>
</dbReference>
<evidence type="ECO:0000259" key="2">
    <source>
        <dbReference type="Pfam" id="PF00149"/>
    </source>
</evidence>
<feature type="transmembrane region" description="Helical" evidence="1">
    <location>
        <begin position="150"/>
        <end position="169"/>
    </location>
</feature>
<organism evidence="3 4">
    <name type="scientific">Candidatus Eubacterium faecale</name>
    <dbReference type="NCBI Taxonomy" id="2838568"/>
    <lineage>
        <taxon>Bacteria</taxon>
        <taxon>Bacillati</taxon>
        <taxon>Bacillota</taxon>
        <taxon>Clostridia</taxon>
        <taxon>Eubacteriales</taxon>
        <taxon>Eubacteriaceae</taxon>
        <taxon>Eubacterium</taxon>
    </lineage>
</organism>
<evidence type="ECO:0000313" key="3">
    <source>
        <dbReference type="EMBL" id="HJB74223.1"/>
    </source>
</evidence>
<name>A0A9D2MIN6_9FIRM</name>
<feature type="transmembrane region" description="Helical" evidence="1">
    <location>
        <begin position="48"/>
        <end position="68"/>
    </location>
</feature>
<feature type="domain" description="Calcineurin-like phosphoesterase" evidence="2">
    <location>
        <begin position="281"/>
        <end position="460"/>
    </location>
</feature>
<evidence type="ECO:0000256" key="1">
    <source>
        <dbReference type="SAM" id="Phobius"/>
    </source>
</evidence>
<reference evidence="3" key="2">
    <citation type="submission" date="2021-04" db="EMBL/GenBank/DDBJ databases">
        <authorList>
            <person name="Gilroy R."/>
        </authorList>
    </citation>
    <scope>NUCLEOTIDE SEQUENCE</scope>
    <source>
        <strain evidence="3">CHK188-16595</strain>
    </source>
</reference>
<dbReference type="SUPFAM" id="SSF56300">
    <property type="entry name" value="Metallo-dependent phosphatases"/>
    <property type="match status" value="1"/>
</dbReference>
<feature type="transmembrane region" description="Helical" evidence="1">
    <location>
        <begin position="117"/>
        <end position="138"/>
    </location>
</feature>
<evidence type="ECO:0000313" key="4">
    <source>
        <dbReference type="Proteomes" id="UP000823877"/>
    </source>
</evidence>
<reference evidence="3" key="1">
    <citation type="journal article" date="2021" name="PeerJ">
        <title>Extensive microbial diversity within the chicken gut microbiome revealed by metagenomics and culture.</title>
        <authorList>
            <person name="Gilroy R."/>
            <person name="Ravi A."/>
            <person name="Getino M."/>
            <person name="Pursley I."/>
            <person name="Horton D.L."/>
            <person name="Alikhan N.F."/>
            <person name="Baker D."/>
            <person name="Gharbi K."/>
            <person name="Hall N."/>
            <person name="Watson M."/>
            <person name="Adriaenssens E.M."/>
            <person name="Foster-Nyarko E."/>
            <person name="Jarju S."/>
            <person name="Secka A."/>
            <person name="Antonio M."/>
            <person name="Oren A."/>
            <person name="Chaudhuri R.R."/>
            <person name="La Ragione R."/>
            <person name="Hildebrand F."/>
            <person name="Pallen M.J."/>
        </authorList>
    </citation>
    <scope>NUCLEOTIDE SEQUENCE</scope>
    <source>
        <strain evidence="3">CHK188-16595</strain>
    </source>
</reference>
<accession>A0A9D2MIN6</accession>
<sequence length="518" mass="57557">MKGKIETLLFSKKSIFVFTVLSAVGLLLSYSVRYGYVYVDNVIFENASLVFFIFSIFTTAYLFAMLYMKMKNQSCVNSKWMKFGAFLSELCGIFLIVYSFVTVIVDRGMSLSTLEALLAKAFPVWCAAVAGAFFIFIFPNLKNAKVRKAVSVVSVCALVFVTYASLFPVSPYSFTSGPVVFDDGKGAYSVVFSTNDKGTGYVDYIYNGKEIRAFDEKNGRKNGQSIIHTVKVPKEHLSGNTYKVGSTRVIDELSYGGRLGKTIESDVYAFNDAFGENINLLSVSDWHTFNKKAETAVKALQEDYQAVVLLGDCAPGLMSERDIAEYILAFGYSLTGGTIPVIYTRGNHETRGSEAIRLSDYLGLDSFYFTTALGPYDIIVLDSCEDKEDAHPEYGGMVDYKRYRTEMVDWLKDLQNHDDNRTVVFSHSREICIEEDLSESALNKLISLNASILISGHEHICEFDRSGNIPTLVDGGLDANGTNTYVASLIKLSPDHIEIICADNEGNNVAHESTEWKN</sequence>
<keyword evidence="1" id="KW-1133">Transmembrane helix</keyword>
<gene>
    <name evidence="3" type="ORF">IAA37_00930</name>
</gene>
<dbReference type="GO" id="GO:0016787">
    <property type="term" value="F:hydrolase activity"/>
    <property type="evidence" value="ECO:0007669"/>
    <property type="project" value="InterPro"/>
</dbReference>
<dbReference type="AlphaFoldDB" id="A0A9D2MIN6"/>
<keyword evidence="1" id="KW-0812">Transmembrane</keyword>
<proteinExistence type="predicted"/>
<dbReference type="EMBL" id="DWXN01000002">
    <property type="protein sequence ID" value="HJB74223.1"/>
    <property type="molecule type" value="Genomic_DNA"/>
</dbReference>
<dbReference type="Proteomes" id="UP000823877">
    <property type="component" value="Unassembled WGS sequence"/>
</dbReference>
<dbReference type="Pfam" id="PF00149">
    <property type="entry name" value="Metallophos"/>
    <property type="match status" value="1"/>
</dbReference>
<dbReference type="InterPro" id="IPR004843">
    <property type="entry name" value="Calcineurin-like_PHP"/>
</dbReference>
<keyword evidence="1" id="KW-0472">Membrane</keyword>
<feature type="transmembrane region" description="Helical" evidence="1">
    <location>
        <begin position="15"/>
        <end position="36"/>
    </location>
</feature>
<feature type="transmembrane region" description="Helical" evidence="1">
    <location>
        <begin position="80"/>
        <end position="105"/>
    </location>
</feature>
<comment type="caution">
    <text evidence="3">The sequence shown here is derived from an EMBL/GenBank/DDBJ whole genome shotgun (WGS) entry which is preliminary data.</text>
</comment>